<dbReference type="PANTHER" id="PTHR47235:SF1">
    <property type="entry name" value="BLR6548 PROTEIN"/>
    <property type="match status" value="1"/>
</dbReference>
<feature type="domain" description="Leucine-binding protein" evidence="6">
    <location>
        <begin position="61"/>
        <end position="382"/>
    </location>
</feature>
<dbReference type="InterPro" id="IPR028082">
    <property type="entry name" value="Peripla_BP_I"/>
</dbReference>
<dbReference type="PANTHER" id="PTHR47235">
    <property type="entry name" value="BLR6548 PROTEIN"/>
    <property type="match status" value="1"/>
</dbReference>
<evidence type="ECO:0000313" key="7">
    <source>
        <dbReference type="EMBL" id="SDH15552.1"/>
    </source>
</evidence>
<evidence type="ECO:0000256" key="5">
    <source>
        <dbReference type="SAM" id="SignalP"/>
    </source>
</evidence>
<dbReference type="Gene3D" id="3.40.50.2300">
    <property type="match status" value="2"/>
</dbReference>
<evidence type="ECO:0000256" key="2">
    <source>
        <dbReference type="ARBA" id="ARBA00022448"/>
    </source>
</evidence>
<dbReference type="AlphaFoldDB" id="A0A1G8A3M8"/>
<dbReference type="PRINTS" id="PR00337">
    <property type="entry name" value="LEUILEVALBP"/>
</dbReference>
<dbReference type="InterPro" id="IPR028081">
    <property type="entry name" value="Leu-bd"/>
</dbReference>
<comment type="similarity">
    <text evidence="1">Belongs to the leucine-binding protein family.</text>
</comment>
<dbReference type="RefSeq" id="WP_091069144.1">
    <property type="nucleotide sequence ID" value="NZ_FNCF01000010.1"/>
</dbReference>
<dbReference type="SUPFAM" id="SSF53822">
    <property type="entry name" value="Periplasmic binding protein-like I"/>
    <property type="match status" value="1"/>
</dbReference>
<evidence type="ECO:0000259" key="6">
    <source>
        <dbReference type="Pfam" id="PF13458"/>
    </source>
</evidence>
<dbReference type="EMBL" id="FNCF01000010">
    <property type="protein sequence ID" value="SDH15552.1"/>
    <property type="molecule type" value="Genomic_DNA"/>
</dbReference>
<protein>
    <submittedName>
        <fullName evidence="7">ABC-type branched-chain amino acid transport system, substrate-binding protein</fullName>
    </submittedName>
</protein>
<feature type="chain" id="PRO_5011689739" evidence="5">
    <location>
        <begin position="27"/>
        <end position="431"/>
    </location>
</feature>
<evidence type="ECO:0000256" key="4">
    <source>
        <dbReference type="ARBA" id="ARBA00022970"/>
    </source>
</evidence>
<evidence type="ECO:0000313" key="8">
    <source>
        <dbReference type="Proteomes" id="UP000198863"/>
    </source>
</evidence>
<keyword evidence="8" id="KW-1185">Reference proteome</keyword>
<dbReference type="GO" id="GO:0006865">
    <property type="term" value="P:amino acid transport"/>
    <property type="evidence" value="ECO:0007669"/>
    <property type="project" value="UniProtKB-KW"/>
</dbReference>
<reference evidence="8" key="1">
    <citation type="submission" date="2016-10" db="EMBL/GenBank/DDBJ databases">
        <authorList>
            <person name="Varghese N."/>
            <person name="Submissions S."/>
        </authorList>
    </citation>
    <scope>NUCLEOTIDE SEQUENCE [LARGE SCALE GENOMIC DNA]</scope>
    <source>
        <strain evidence="8">DSM 44526</strain>
    </source>
</reference>
<feature type="signal peptide" evidence="5">
    <location>
        <begin position="1"/>
        <end position="26"/>
    </location>
</feature>
<dbReference type="PROSITE" id="PS51257">
    <property type="entry name" value="PROKAR_LIPOPROTEIN"/>
    <property type="match status" value="1"/>
</dbReference>
<evidence type="ECO:0000256" key="3">
    <source>
        <dbReference type="ARBA" id="ARBA00022729"/>
    </source>
</evidence>
<dbReference type="InterPro" id="IPR000709">
    <property type="entry name" value="Leu_Ile_Val-bd"/>
</dbReference>
<sequence>MRRTTRVATAALAALLLGACGTNTGASDDGTDGGDTADAASVVTADDCADPDAATAEITDTLKVGWSAPLSGPLADAVGNVIAGMEARFAVANDEGGIDGVQLEVVTRDDAFNPERAKANVGELIQSEGVDVLDTFGSGQLSAMADDQTDACVPLLFAQASVPAYRDVEQYPWTTEYLPSAEVEAQVVVESLTAQYPDGATVAMAVNQSESGQGIADAYRDAFEGTDFELVGEAPLTDPNTAASTLKATGAQILVDAGVTTDCLALTNAIGRAGWAPETVIQPSNCADGATLYAPAGEAADGQQILRWLKDPANPAFADDPDVQQYLEQAQANGADDPTNSYTVNGWVIADLMVDVFTQAADSEDGLSRLSIMQAARTQDYAPPMFIDGISYQMSPTQSFGILAFEPYTWNAAAAEFESAGDVVDISSRYQ</sequence>
<gene>
    <name evidence="7" type="ORF">SAMN05660324_0040</name>
</gene>
<keyword evidence="3 5" id="KW-0732">Signal</keyword>
<dbReference type="Proteomes" id="UP000198863">
    <property type="component" value="Unassembled WGS sequence"/>
</dbReference>
<accession>A0A1G8A3M8</accession>
<name>A0A1G8A3M8_9ACTN</name>
<dbReference type="Pfam" id="PF13458">
    <property type="entry name" value="Peripla_BP_6"/>
    <property type="match status" value="1"/>
</dbReference>
<keyword evidence="2" id="KW-0813">Transport</keyword>
<dbReference type="OrthoDB" id="26870at2"/>
<organism evidence="7 8">
    <name type="scientific">Klenkia brasiliensis</name>
    <dbReference type="NCBI Taxonomy" id="333142"/>
    <lineage>
        <taxon>Bacteria</taxon>
        <taxon>Bacillati</taxon>
        <taxon>Actinomycetota</taxon>
        <taxon>Actinomycetes</taxon>
        <taxon>Geodermatophilales</taxon>
        <taxon>Geodermatophilaceae</taxon>
        <taxon>Klenkia</taxon>
    </lineage>
</organism>
<proteinExistence type="inferred from homology"/>
<evidence type="ECO:0000256" key="1">
    <source>
        <dbReference type="ARBA" id="ARBA00010062"/>
    </source>
</evidence>
<keyword evidence="4" id="KW-0029">Amino-acid transport</keyword>